<dbReference type="GO" id="GO:0016787">
    <property type="term" value="F:hydrolase activity"/>
    <property type="evidence" value="ECO:0007669"/>
    <property type="project" value="UniProtKB-KW"/>
</dbReference>
<dbReference type="NCBIfam" id="NF009807">
    <property type="entry name" value="PRK13291.1"/>
    <property type="match status" value="1"/>
</dbReference>
<dbReference type="InterPro" id="IPR024775">
    <property type="entry name" value="DinB-like"/>
</dbReference>
<dbReference type="EMBL" id="PCMW01000033">
    <property type="protein sequence ID" value="PDS25049.1"/>
    <property type="molecule type" value="Genomic_DNA"/>
</dbReference>
<dbReference type="RefSeq" id="WP_097553897.1">
    <property type="nucleotide sequence ID" value="NZ_PCMW01000033.1"/>
</dbReference>
<gene>
    <name evidence="2" type="ORF">B0A77_06250</name>
</gene>
<name>A0A2H3KJL1_9FLAO</name>
<dbReference type="SUPFAM" id="SSF109854">
    <property type="entry name" value="DinB/YfiT-like putative metalloenzymes"/>
    <property type="match status" value="1"/>
</dbReference>
<dbReference type="Pfam" id="PF12867">
    <property type="entry name" value="DinB_2"/>
    <property type="match status" value="1"/>
</dbReference>
<dbReference type="AlphaFoldDB" id="A0A2H3KJL1"/>
<evidence type="ECO:0000313" key="3">
    <source>
        <dbReference type="Proteomes" id="UP000220828"/>
    </source>
</evidence>
<feature type="domain" description="DinB-like" evidence="1">
    <location>
        <begin position="37"/>
        <end position="170"/>
    </location>
</feature>
<reference evidence="2 3" key="1">
    <citation type="submission" date="2017-09" db="EMBL/GenBank/DDBJ databases">
        <title>Whole genomes of Flavobacteriaceae.</title>
        <authorList>
            <person name="Stine C."/>
            <person name="Li C."/>
            <person name="Tadesse D."/>
        </authorList>
    </citation>
    <scope>NUCLEOTIDE SEQUENCE [LARGE SCALE GENOMIC DNA]</scope>
    <source>
        <strain evidence="2 3">ATCC 35036</strain>
    </source>
</reference>
<organism evidence="2 3">
    <name type="scientific">Flavobacterium branchiophilum</name>
    <dbReference type="NCBI Taxonomy" id="55197"/>
    <lineage>
        <taxon>Bacteria</taxon>
        <taxon>Pseudomonadati</taxon>
        <taxon>Bacteroidota</taxon>
        <taxon>Flavobacteriia</taxon>
        <taxon>Flavobacteriales</taxon>
        <taxon>Flavobacteriaceae</taxon>
        <taxon>Flavobacterium</taxon>
    </lineage>
</organism>
<sequence length="179" mass="20828">MDQNVEQLQYPIGKFVAPETYTPAYIANQIAILAAFPTALEQAVASLTADQLDTPYRPDGWTIRQVVHHCVDSHINCFIRIKWALTEEEPTIKYYYEDRWAMGKDNVEMPIESSIALLKALHYRFEYLLQSLSASELNRTFIHPEHQKSFSIKEIIGTYAWHGKHHLAHIEQLKARMNW</sequence>
<comment type="caution">
    <text evidence="2">The sequence shown here is derived from an EMBL/GenBank/DDBJ whole genome shotgun (WGS) entry which is preliminary data.</text>
</comment>
<dbReference type="OrthoDB" id="9796039at2"/>
<evidence type="ECO:0000313" key="2">
    <source>
        <dbReference type="EMBL" id="PDS25049.1"/>
    </source>
</evidence>
<keyword evidence="2" id="KW-0378">Hydrolase</keyword>
<protein>
    <submittedName>
        <fullName evidence="2">Metal-dependent hydrolase</fullName>
    </submittedName>
</protein>
<dbReference type="Gene3D" id="1.20.120.450">
    <property type="entry name" value="dinb family like domain"/>
    <property type="match status" value="1"/>
</dbReference>
<accession>A0A2H3KJL1</accession>
<dbReference type="InterPro" id="IPR034660">
    <property type="entry name" value="DinB/YfiT-like"/>
</dbReference>
<proteinExistence type="predicted"/>
<evidence type="ECO:0000259" key="1">
    <source>
        <dbReference type="Pfam" id="PF12867"/>
    </source>
</evidence>
<dbReference type="Proteomes" id="UP000220828">
    <property type="component" value="Unassembled WGS sequence"/>
</dbReference>